<reference evidence="10" key="1">
    <citation type="journal article" date="2005" name="FEMS Microbiol. Lett.">
        <title>Eukaryotic signature proteins of Prosthecobacter dejongeii and Gemmata sp. Wa-1 as revealed by in silico analysis.</title>
        <authorList>
            <person name="Staley J.T."/>
            <person name="Bouzek H."/>
            <person name="Jenkins C."/>
        </authorList>
    </citation>
    <scope>NUCLEOTIDE SEQUENCE</scope>
    <source>
        <strain evidence="10">Wa1-1</strain>
    </source>
</reference>
<keyword evidence="8" id="KW-0812">Transmembrane</keyword>
<dbReference type="EMBL" id="AY738475">
    <property type="protein sequence ID" value="AAX07502.1"/>
    <property type="molecule type" value="Genomic_DNA"/>
</dbReference>
<protein>
    <recommendedName>
        <fullName evidence="1">non-specific serine/threonine protein kinase</fullName>
        <ecNumber evidence="1">2.7.11.1</ecNumber>
    </recommendedName>
</protein>
<dbReference type="PANTHER" id="PTHR43289:SF6">
    <property type="entry name" value="SERINE_THREONINE-PROTEIN KINASE NEKL-3"/>
    <property type="match status" value="1"/>
</dbReference>
<keyword evidence="2" id="KW-0723">Serine/threonine-protein kinase</keyword>
<dbReference type="PROSITE" id="PS00107">
    <property type="entry name" value="PROTEIN_KINASE_ATP"/>
    <property type="match status" value="1"/>
</dbReference>
<evidence type="ECO:0000256" key="7">
    <source>
        <dbReference type="PROSITE-ProRule" id="PRU10141"/>
    </source>
</evidence>
<dbReference type="SUPFAM" id="SSF56112">
    <property type="entry name" value="Protein kinase-like (PK-like)"/>
    <property type="match status" value="1"/>
</dbReference>
<dbReference type="CDD" id="cd14014">
    <property type="entry name" value="STKc_PknB_like"/>
    <property type="match status" value="1"/>
</dbReference>
<evidence type="ECO:0000256" key="8">
    <source>
        <dbReference type="SAM" id="Phobius"/>
    </source>
</evidence>
<dbReference type="InterPro" id="IPR011009">
    <property type="entry name" value="Kinase-like_dom_sf"/>
</dbReference>
<dbReference type="PROSITE" id="PS00108">
    <property type="entry name" value="PROTEIN_KINASE_ST"/>
    <property type="match status" value="1"/>
</dbReference>
<keyword evidence="8" id="KW-0472">Membrane</keyword>
<dbReference type="Pfam" id="PF00069">
    <property type="entry name" value="Pkinase"/>
    <property type="match status" value="1"/>
</dbReference>
<evidence type="ECO:0000256" key="1">
    <source>
        <dbReference type="ARBA" id="ARBA00012513"/>
    </source>
</evidence>
<feature type="binding site" evidence="7">
    <location>
        <position position="42"/>
    </location>
    <ligand>
        <name>ATP</name>
        <dbReference type="ChEBI" id="CHEBI:30616"/>
    </ligand>
</feature>
<dbReference type="GO" id="GO:0004674">
    <property type="term" value="F:protein serine/threonine kinase activity"/>
    <property type="evidence" value="ECO:0007669"/>
    <property type="project" value="UniProtKB-KW"/>
</dbReference>
<feature type="domain" description="Protein kinase" evidence="9">
    <location>
        <begin position="10"/>
        <end position="280"/>
    </location>
</feature>
<feature type="transmembrane region" description="Helical" evidence="8">
    <location>
        <begin position="335"/>
        <end position="356"/>
    </location>
</feature>
<dbReference type="PANTHER" id="PTHR43289">
    <property type="entry name" value="MITOGEN-ACTIVATED PROTEIN KINASE KINASE KINASE 20-RELATED"/>
    <property type="match status" value="1"/>
</dbReference>
<name>Q5EUI0_9BACT</name>
<sequence length="659" mass="72766">MLIGQQIGPFEIEKELGSGAMGTVYRAKFHRSAEKVVPVALKVVALGLLGNEGAMARFEREANILKQLRHPHIVRLIAHGKINKSNPYIAMEYIDGEALDRVLSRRGKLGWEEVVSYGKQLAEALQYAHNKGIIHRDLKPSNLMITRDGVLKLTDFGIAKDTDVTALTGANSTIGTAAYMSPEQCKGDRNLSNKSDLYSLGVVFFELLTGRKPFAAETTVEMFLKHVNESAPRIGKLVNELPPKFESLILQLLEKDKEDRPVDAAWVARMLGEIEEDAFARKSAGLAAAQVRTAKPLNQSGEKMDATDKEAARALRGKKKKIKKKVAVPLHEQTWVHAVGIIAILLAIAAGAYFALKPAGPEKMFAAIEKADTTASKADAAKRFLDAHGSKGGELVDRAATIFRAAIVSERERQLTNRSNSTTLRKPTEGDDADAFDNAMQAIDAEKVGDMGLADALWTKVKGRFPEEAKLPFTVNDDLLPKALWGWVADKRIQDIKTARSELVKLQDKIKSSRLYEQPLKFDVGSPEAIALRILRLAAHNDPEKAWRTCDTLIALTEKDSDKHAWFLLGCNLKSKTNKGASDPVAVRLKNLTLLLDRVETTANEVKKNPESSERLVWERTVRTECREIAELYDDETDEKVKEAVARAAKIADSVPKKS</sequence>
<dbReference type="EC" id="2.7.11.1" evidence="1"/>
<keyword evidence="5" id="KW-0418">Kinase</keyword>
<dbReference type="SMART" id="SM00220">
    <property type="entry name" value="S_TKc"/>
    <property type="match status" value="1"/>
</dbReference>
<dbReference type="FunFam" id="1.10.510.10:FF:000021">
    <property type="entry name" value="Serine/threonine protein kinase"/>
    <property type="match status" value="1"/>
</dbReference>
<dbReference type="GO" id="GO:0005524">
    <property type="term" value="F:ATP binding"/>
    <property type="evidence" value="ECO:0007669"/>
    <property type="project" value="UniProtKB-UniRule"/>
</dbReference>
<dbReference type="InterPro" id="IPR000719">
    <property type="entry name" value="Prot_kinase_dom"/>
</dbReference>
<dbReference type="InterPro" id="IPR017441">
    <property type="entry name" value="Protein_kinase_ATP_BS"/>
</dbReference>
<dbReference type="AlphaFoldDB" id="Q5EUI0"/>
<evidence type="ECO:0000256" key="3">
    <source>
        <dbReference type="ARBA" id="ARBA00022679"/>
    </source>
</evidence>
<reference evidence="10" key="2">
    <citation type="submission" date="2005-02" db="EMBL/GenBank/DDBJ databases">
        <authorList>
            <person name="Campbell J.W."/>
        </authorList>
    </citation>
    <scope>NUCLEOTIDE SEQUENCE</scope>
    <source>
        <strain evidence="10">Wa1-1</strain>
    </source>
</reference>
<evidence type="ECO:0000256" key="4">
    <source>
        <dbReference type="ARBA" id="ARBA00022741"/>
    </source>
</evidence>
<evidence type="ECO:0000259" key="9">
    <source>
        <dbReference type="PROSITE" id="PS50011"/>
    </source>
</evidence>
<evidence type="ECO:0000256" key="2">
    <source>
        <dbReference type="ARBA" id="ARBA00022527"/>
    </source>
</evidence>
<evidence type="ECO:0000256" key="5">
    <source>
        <dbReference type="ARBA" id="ARBA00022777"/>
    </source>
</evidence>
<evidence type="ECO:0000256" key="6">
    <source>
        <dbReference type="ARBA" id="ARBA00022840"/>
    </source>
</evidence>
<dbReference type="Gene3D" id="1.10.510.10">
    <property type="entry name" value="Transferase(Phosphotransferase) domain 1"/>
    <property type="match status" value="1"/>
</dbReference>
<accession>Q5EUI0</accession>
<keyword evidence="8" id="KW-1133">Transmembrane helix</keyword>
<proteinExistence type="predicted"/>
<keyword evidence="4 7" id="KW-0547">Nucleotide-binding</keyword>
<dbReference type="PROSITE" id="PS50011">
    <property type="entry name" value="PROTEIN_KINASE_DOM"/>
    <property type="match status" value="1"/>
</dbReference>
<keyword evidence="6 7" id="KW-0067">ATP-binding</keyword>
<organism evidence="10">
    <name type="scientific">Gemmata sp. Wa1-1</name>
    <dbReference type="NCBI Taxonomy" id="235140"/>
    <lineage>
        <taxon>Bacteria</taxon>
        <taxon>Pseudomonadati</taxon>
        <taxon>Planctomycetota</taxon>
        <taxon>Planctomycetia</taxon>
        <taxon>Gemmatales</taxon>
        <taxon>Gemmataceae</taxon>
        <taxon>Gemmata</taxon>
    </lineage>
</organism>
<evidence type="ECO:0000313" key="10">
    <source>
        <dbReference type="EMBL" id="AAX07502.1"/>
    </source>
</evidence>
<dbReference type="InterPro" id="IPR008271">
    <property type="entry name" value="Ser/Thr_kinase_AS"/>
</dbReference>
<keyword evidence="3" id="KW-0808">Transferase</keyword>